<dbReference type="Proteomes" id="UP000694388">
    <property type="component" value="Unplaced"/>
</dbReference>
<evidence type="ECO:0000256" key="5">
    <source>
        <dbReference type="SAM" id="MobiDB-lite"/>
    </source>
</evidence>
<dbReference type="GO" id="GO:0022857">
    <property type="term" value="F:transmembrane transporter activity"/>
    <property type="evidence" value="ECO:0007669"/>
    <property type="project" value="InterPro"/>
</dbReference>
<dbReference type="GO" id="GO:0016020">
    <property type="term" value="C:membrane"/>
    <property type="evidence" value="ECO:0007669"/>
    <property type="project" value="UniProtKB-SubCell"/>
</dbReference>
<dbReference type="InterPro" id="IPR020846">
    <property type="entry name" value="MFS_dom"/>
</dbReference>
<reference evidence="8" key="1">
    <citation type="submission" date="2025-05" db="UniProtKB">
        <authorList>
            <consortium name="Ensembl"/>
        </authorList>
    </citation>
    <scope>IDENTIFICATION</scope>
</reference>
<dbReference type="Pfam" id="PF00083">
    <property type="entry name" value="Sugar_tr"/>
    <property type="match status" value="1"/>
</dbReference>
<evidence type="ECO:0000259" key="7">
    <source>
        <dbReference type="PROSITE" id="PS50850"/>
    </source>
</evidence>
<feature type="transmembrane region" description="Helical" evidence="6">
    <location>
        <begin position="496"/>
        <end position="516"/>
    </location>
</feature>
<keyword evidence="4 6" id="KW-0472">Membrane</keyword>
<protein>
    <recommendedName>
        <fullName evidence="7">Major facilitator superfamily (MFS) profile domain-containing protein</fullName>
    </recommendedName>
</protein>
<feature type="transmembrane region" description="Helical" evidence="6">
    <location>
        <begin position="236"/>
        <end position="255"/>
    </location>
</feature>
<feature type="transmembrane region" description="Helical" evidence="6">
    <location>
        <begin position="174"/>
        <end position="194"/>
    </location>
</feature>
<organism evidence="8 9">
    <name type="scientific">Eptatretus burgeri</name>
    <name type="common">Inshore hagfish</name>
    <dbReference type="NCBI Taxonomy" id="7764"/>
    <lineage>
        <taxon>Eukaryota</taxon>
        <taxon>Metazoa</taxon>
        <taxon>Chordata</taxon>
        <taxon>Craniata</taxon>
        <taxon>Vertebrata</taxon>
        <taxon>Cyclostomata</taxon>
        <taxon>Myxini</taxon>
        <taxon>Myxiniformes</taxon>
        <taxon>Myxinidae</taxon>
        <taxon>Eptatretinae</taxon>
        <taxon>Eptatretus</taxon>
    </lineage>
</organism>
<keyword evidence="2 6" id="KW-0812">Transmembrane</keyword>
<dbReference type="PANTHER" id="PTHR24064">
    <property type="entry name" value="SOLUTE CARRIER FAMILY 22 MEMBER"/>
    <property type="match status" value="1"/>
</dbReference>
<evidence type="ECO:0000256" key="6">
    <source>
        <dbReference type="SAM" id="Phobius"/>
    </source>
</evidence>
<feature type="region of interest" description="Disordered" evidence="5">
    <location>
        <begin position="535"/>
        <end position="556"/>
    </location>
</feature>
<feature type="domain" description="Major facilitator superfamily (MFS) profile" evidence="7">
    <location>
        <begin position="107"/>
        <end position="521"/>
    </location>
</feature>
<name>A0A8C4R149_EPTBU</name>
<feature type="transmembrane region" description="Helical" evidence="6">
    <location>
        <begin position="200"/>
        <end position="224"/>
    </location>
</feature>
<feature type="transmembrane region" description="Helical" evidence="6">
    <location>
        <begin position="413"/>
        <end position="431"/>
    </location>
</feature>
<dbReference type="FunFam" id="1.20.1250.20:FF:000023">
    <property type="entry name" value="Solute carrier family 22 member 6"/>
    <property type="match status" value="1"/>
</dbReference>
<evidence type="ECO:0000256" key="1">
    <source>
        <dbReference type="ARBA" id="ARBA00004141"/>
    </source>
</evidence>
<feature type="transmembrane region" description="Helical" evidence="6">
    <location>
        <begin position="437"/>
        <end position="457"/>
    </location>
</feature>
<keyword evidence="3 6" id="KW-1133">Transmembrane helix</keyword>
<dbReference type="Ensembl" id="ENSEBUT00000024029.1">
    <property type="protein sequence ID" value="ENSEBUP00000023453.1"/>
    <property type="gene ID" value="ENSEBUG00000014436.1"/>
</dbReference>
<feature type="transmembrane region" description="Helical" evidence="6">
    <location>
        <begin position="352"/>
        <end position="373"/>
    </location>
</feature>
<keyword evidence="9" id="KW-1185">Reference proteome</keyword>
<evidence type="ECO:0000256" key="4">
    <source>
        <dbReference type="ARBA" id="ARBA00023136"/>
    </source>
</evidence>
<evidence type="ECO:0000256" key="2">
    <source>
        <dbReference type="ARBA" id="ARBA00022692"/>
    </source>
</evidence>
<comment type="subcellular location">
    <subcellularLocation>
        <location evidence="1">Membrane</location>
        <topology evidence="1">Multi-pass membrane protein</topology>
    </subcellularLocation>
</comment>
<dbReference type="GeneTree" id="ENSGT00940000154901"/>
<evidence type="ECO:0000256" key="3">
    <source>
        <dbReference type="ARBA" id="ARBA00022989"/>
    </source>
</evidence>
<evidence type="ECO:0000313" key="9">
    <source>
        <dbReference type="Proteomes" id="UP000694388"/>
    </source>
</evidence>
<accession>A0A8C4R149</accession>
<feature type="transmembrane region" description="Helical" evidence="6">
    <location>
        <begin position="261"/>
        <end position="278"/>
    </location>
</feature>
<sequence>MAFANVLETVGASGKFQVLHVCFLSLFVLNISCHFVGHVFLAATPQHHCRVPWLENASLEAPWVSSWNLSKESLLRVAIPWEQDSPSKCSRYVRPQWQLLLNDSADVSDDIEIEGCVDGWEFDTSEFSSTIVMEWDLVCKNRALKEMTQSAFMGGVLVGALIFGGLADKYGRRNMILICDFLAAIMGICTSLAPNITLFTIARFFTGLCLNGSYINGFSLGLEWMRTNHRVLFTKCMAYSYTTGQLILVALAYGFYGWRHLSFVIAFPLLVIFCLAWFHPESARWLIHQGRYDDALKSLRRVAKINGKSLAEDFHNKEVLLLKLDKENEEVQTTTYTFLDLFRTRRLGKNTLIMMFLWFAAGFSYYGLALNLQGFGVNIYILMVIFAAIDFPSKFLILLVINHFGRRAAGVSSLLLAGITCIIFVLMPAGAVAVRTAMAVIGKGALSSSFTTIYLWVGETFPTVLRQNAYGLSSMMARVGAMISPLVILLKEHFFPLPQLIYGSVALSAGLVAILLPETRNMPLPDTIEEILQQNQHHKTERVIEQEESNELSPRH</sequence>
<proteinExistence type="predicted"/>
<dbReference type="Gene3D" id="1.20.1250.20">
    <property type="entry name" value="MFS general substrate transporter like domains"/>
    <property type="match status" value="1"/>
</dbReference>
<dbReference type="Ensembl" id="ENSEBUT00000024013.1">
    <property type="protein sequence ID" value="ENSEBUP00000023437.1"/>
    <property type="gene ID" value="ENSEBUG00000014436.1"/>
</dbReference>
<feature type="transmembrane region" description="Helical" evidence="6">
    <location>
        <begin position="469"/>
        <end position="490"/>
    </location>
</feature>
<dbReference type="SUPFAM" id="SSF103473">
    <property type="entry name" value="MFS general substrate transporter"/>
    <property type="match status" value="1"/>
</dbReference>
<dbReference type="InterPro" id="IPR036259">
    <property type="entry name" value="MFS_trans_sf"/>
</dbReference>
<dbReference type="PROSITE" id="PS50850">
    <property type="entry name" value="MFS"/>
    <property type="match status" value="1"/>
</dbReference>
<dbReference type="AlphaFoldDB" id="A0A8C4R149"/>
<feature type="transmembrane region" description="Helical" evidence="6">
    <location>
        <begin position="379"/>
        <end position="401"/>
    </location>
</feature>
<evidence type="ECO:0000313" key="8">
    <source>
        <dbReference type="Ensembl" id="ENSEBUP00000023437.1"/>
    </source>
</evidence>
<dbReference type="InterPro" id="IPR005828">
    <property type="entry name" value="MFS_sugar_transport-like"/>
</dbReference>
<feature type="transmembrane region" description="Helical" evidence="6">
    <location>
        <begin position="150"/>
        <end position="167"/>
    </location>
</feature>